<name>A0A918CM10_9DEIO</name>
<accession>A0A918CM10</accession>
<gene>
    <name evidence="3" type="ORF">GCM10008957_46330</name>
</gene>
<evidence type="ECO:0000256" key="1">
    <source>
        <dbReference type="SAM" id="Coils"/>
    </source>
</evidence>
<evidence type="ECO:0000259" key="2">
    <source>
        <dbReference type="Pfam" id="PF13476"/>
    </source>
</evidence>
<keyword evidence="1" id="KW-0175">Coiled coil</keyword>
<feature type="domain" description="Rad50/SbcC-type AAA" evidence="2">
    <location>
        <begin position="4"/>
        <end position="148"/>
    </location>
</feature>
<evidence type="ECO:0000313" key="4">
    <source>
        <dbReference type="Proteomes" id="UP000603865"/>
    </source>
</evidence>
<dbReference type="EMBL" id="BMQL01000049">
    <property type="protein sequence ID" value="GGR30268.1"/>
    <property type="molecule type" value="Genomic_DNA"/>
</dbReference>
<keyword evidence="4" id="KW-1185">Reference proteome</keyword>
<reference evidence="3" key="1">
    <citation type="journal article" date="2014" name="Int. J. Syst. Evol. Microbiol.">
        <title>Complete genome sequence of Corynebacterium casei LMG S-19264T (=DSM 44701T), isolated from a smear-ripened cheese.</title>
        <authorList>
            <consortium name="US DOE Joint Genome Institute (JGI-PGF)"/>
            <person name="Walter F."/>
            <person name="Albersmeier A."/>
            <person name="Kalinowski J."/>
            <person name="Ruckert C."/>
        </authorList>
    </citation>
    <scope>NUCLEOTIDE SEQUENCE</scope>
    <source>
        <strain evidence="3">JCM 31311</strain>
    </source>
</reference>
<dbReference type="Proteomes" id="UP000603865">
    <property type="component" value="Unassembled WGS sequence"/>
</dbReference>
<protein>
    <recommendedName>
        <fullName evidence="2">Rad50/SbcC-type AAA domain-containing protein</fullName>
    </recommendedName>
</protein>
<dbReference type="Pfam" id="PF13558">
    <property type="entry name" value="SbcC_Walker_B"/>
    <property type="match status" value="1"/>
</dbReference>
<dbReference type="SUPFAM" id="SSF52540">
    <property type="entry name" value="P-loop containing nucleoside triphosphate hydrolases"/>
    <property type="match status" value="1"/>
</dbReference>
<reference evidence="3" key="2">
    <citation type="submission" date="2020-09" db="EMBL/GenBank/DDBJ databases">
        <authorList>
            <person name="Sun Q."/>
            <person name="Ohkuma M."/>
        </authorList>
    </citation>
    <scope>NUCLEOTIDE SEQUENCE</scope>
    <source>
        <strain evidence="3">JCM 31311</strain>
    </source>
</reference>
<dbReference type="InterPro" id="IPR038729">
    <property type="entry name" value="Rad50/SbcC_AAA"/>
</dbReference>
<dbReference type="GO" id="GO:0006302">
    <property type="term" value="P:double-strand break repair"/>
    <property type="evidence" value="ECO:0007669"/>
    <property type="project" value="InterPro"/>
</dbReference>
<evidence type="ECO:0000313" key="3">
    <source>
        <dbReference type="EMBL" id="GGR30268.1"/>
    </source>
</evidence>
<dbReference type="Gene3D" id="3.40.50.300">
    <property type="entry name" value="P-loop containing nucleotide triphosphate hydrolases"/>
    <property type="match status" value="2"/>
</dbReference>
<proteinExistence type="predicted"/>
<dbReference type="PANTHER" id="PTHR32114">
    <property type="entry name" value="ABC TRANSPORTER ABCH.3"/>
    <property type="match status" value="1"/>
</dbReference>
<dbReference type="InterPro" id="IPR027417">
    <property type="entry name" value="P-loop_NTPase"/>
</dbReference>
<dbReference type="PANTHER" id="PTHR32114:SF2">
    <property type="entry name" value="ABC TRANSPORTER ABCH.3"/>
    <property type="match status" value="1"/>
</dbReference>
<feature type="coiled-coil region" evidence="1">
    <location>
        <begin position="319"/>
        <end position="423"/>
    </location>
</feature>
<comment type="caution">
    <text evidence="3">The sequence shown here is derived from an EMBL/GenBank/DDBJ whole genome shotgun (WGS) entry which is preliminary data.</text>
</comment>
<organism evidence="3 4">
    <name type="scientific">Deinococcus ruber</name>
    <dbReference type="NCBI Taxonomy" id="1848197"/>
    <lineage>
        <taxon>Bacteria</taxon>
        <taxon>Thermotogati</taxon>
        <taxon>Deinococcota</taxon>
        <taxon>Deinococci</taxon>
        <taxon>Deinococcales</taxon>
        <taxon>Deinococcaceae</taxon>
        <taxon>Deinococcus</taxon>
    </lineage>
</organism>
<feature type="coiled-coil region" evidence="1">
    <location>
        <begin position="566"/>
        <end position="593"/>
    </location>
</feature>
<sequence>MLELNLENYKRYLSPTSVTFSPGLTVISGENGAGKTSLTEAILHALFGPAQGHTSQSDGTTQTYRLGLRLEAQGMKLEVQVRGNQHQVHVDGHSQVAFGTNTVRAARQVVEQYLGGLRRKQFERVYFALQGETQALVTLTPGQRKTLMEDVLQLDTVKDAVSIQKATVDDRVSDVQAGVAATVHLAALCEVGDRLDGLFTELRRTTSTNTRHQALGFYLQAFVQAREQFGERLAGLRLQRETAESAVADATVALQTCSTQYQQLEGQDRAFHERQKAFTDADLAVGVKRAEAEEISRGVQREADALAKAQAAEPEARLHDQAVANVERLNKELLAYIAQHSAVMRLQDVEKEIEKQTEKLAELAQLEVERAGQQAELHLAREDAGRYLADPHPAKASLLSQAEEQLESQRIEHQEALDTLSAEGPKTCKICGNLLTIEQQRQRRTQVEQWFSTEYAKSLQQFIDQRSELQIEHQRWKTAKRSADDRLARAQKQDTDGLVREGQQKNLRQLQLTARQTRDSRLAECIGLQVTFPFNLIREPQLRRLLLESKEEVIRYRSASLAFTQLGGLEERLQNEKARLQAALDKMAELETVRSGIIYDTVAHVEVQTQLGVVAQQKETAAEHGRAVQSTFERIDGQVSVSETRASGLQDSFDKLQETISILQREEQLFRHLCDFQSHFFDANTREVMKRATALIRKATANAIYTLELEGDGRLYYRDQQFQRHFAARLSGGEQALAGLCIRLALAERAQTVATNGRVKFLILDEVLGSLDDERRRQVQKIFDTVLAAGTFECIVMITHLDEVKNNWAAHRLEVLKNRATNTSSVSRLTPIVP</sequence>
<dbReference type="GO" id="GO:0016887">
    <property type="term" value="F:ATP hydrolysis activity"/>
    <property type="evidence" value="ECO:0007669"/>
    <property type="project" value="InterPro"/>
</dbReference>
<dbReference type="RefSeq" id="WP_189092892.1">
    <property type="nucleotide sequence ID" value="NZ_BMQL01000049.1"/>
</dbReference>
<dbReference type="Pfam" id="PF13476">
    <property type="entry name" value="AAA_23"/>
    <property type="match status" value="1"/>
</dbReference>
<dbReference type="AlphaFoldDB" id="A0A918CM10"/>